<gene>
    <name evidence="2" type="ORF">H261_12246</name>
</gene>
<dbReference type="InterPro" id="IPR029069">
    <property type="entry name" value="HotDog_dom_sf"/>
</dbReference>
<keyword evidence="3" id="KW-1185">Reference proteome</keyword>
<dbReference type="OrthoDB" id="9800237at2"/>
<feature type="domain" description="MaoC-like" evidence="1">
    <location>
        <begin position="19"/>
        <end position="114"/>
    </location>
</feature>
<reference evidence="2 3" key="1">
    <citation type="journal article" date="2014" name="Genome Announc.">
        <title>Draft Genome Sequence of Magnetospirillum sp. Strain SO-1, a Freshwater Magnetotactic Bacterium Isolated from the Ol'khovka River, Russia.</title>
        <authorList>
            <person name="Grouzdev D.S."/>
            <person name="Dziuba M.V."/>
            <person name="Sukhacheva M.S."/>
            <person name="Mardanov A.V."/>
            <person name="Beletskiy A.V."/>
            <person name="Kuznetsov B.B."/>
            <person name="Skryabin K.G."/>
        </authorList>
    </citation>
    <scope>NUCLEOTIDE SEQUENCE [LARGE SCALE GENOMIC DNA]</scope>
    <source>
        <strain evidence="2 3">SO-1</strain>
    </source>
</reference>
<dbReference type="Pfam" id="PF01575">
    <property type="entry name" value="MaoC_dehydratas"/>
    <property type="match status" value="1"/>
</dbReference>
<comment type="caution">
    <text evidence="2">The sequence shown here is derived from an EMBL/GenBank/DDBJ whole genome shotgun (WGS) entry which is preliminary data.</text>
</comment>
<dbReference type="eggNOG" id="COG2030">
    <property type="taxonomic scope" value="Bacteria"/>
</dbReference>
<dbReference type="AlphaFoldDB" id="M2Z5U6"/>
<dbReference type="CDD" id="cd03453">
    <property type="entry name" value="SAV4209_like"/>
    <property type="match status" value="1"/>
</dbReference>
<accession>M2Z5U6</accession>
<evidence type="ECO:0000313" key="2">
    <source>
        <dbReference type="EMBL" id="EME69685.1"/>
    </source>
</evidence>
<organism evidence="2 3">
    <name type="scientific">Paramagnetospirillum caucaseum</name>
    <dbReference type="NCBI Taxonomy" id="1244869"/>
    <lineage>
        <taxon>Bacteria</taxon>
        <taxon>Pseudomonadati</taxon>
        <taxon>Pseudomonadota</taxon>
        <taxon>Alphaproteobacteria</taxon>
        <taxon>Rhodospirillales</taxon>
        <taxon>Magnetospirillaceae</taxon>
        <taxon>Paramagnetospirillum</taxon>
    </lineage>
</organism>
<dbReference type="PANTHER" id="PTHR43841">
    <property type="entry name" value="3-HYDROXYACYL-THIOESTER DEHYDRATASE HTDX-RELATED"/>
    <property type="match status" value="1"/>
</dbReference>
<name>M2Z5U6_9PROT</name>
<evidence type="ECO:0000259" key="1">
    <source>
        <dbReference type="Pfam" id="PF01575"/>
    </source>
</evidence>
<evidence type="ECO:0000313" key="3">
    <source>
        <dbReference type="Proteomes" id="UP000011744"/>
    </source>
</evidence>
<dbReference type="PATRIC" id="fig|1244869.3.peg.2471"/>
<dbReference type="EMBL" id="AONQ01000029">
    <property type="protein sequence ID" value="EME69685.1"/>
    <property type="molecule type" value="Genomic_DNA"/>
</dbReference>
<dbReference type="STRING" id="1244869.H261_12246"/>
<dbReference type="SUPFAM" id="SSF54637">
    <property type="entry name" value="Thioesterase/thiol ester dehydrase-isomerase"/>
    <property type="match status" value="1"/>
</dbReference>
<proteinExistence type="predicted"/>
<protein>
    <submittedName>
        <fullName evidence="2">MaoC-like dehydratase</fullName>
    </submittedName>
</protein>
<dbReference type="Gene3D" id="3.10.129.10">
    <property type="entry name" value="Hotdog Thioesterase"/>
    <property type="match status" value="1"/>
</dbReference>
<dbReference type="Proteomes" id="UP000011744">
    <property type="component" value="Unassembled WGS sequence"/>
</dbReference>
<dbReference type="InterPro" id="IPR002539">
    <property type="entry name" value="MaoC-like_dom"/>
</dbReference>
<dbReference type="RefSeq" id="WP_008617859.1">
    <property type="nucleotide sequence ID" value="NZ_AONQ01000029.1"/>
</dbReference>
<dbReference type="PANTHER" id="PTHR43841:SF3">
    <property type="entry name" value="(3R)-HYDROXYACYL-ACP DEHYDRATASE SUBUNIT HADB"/>
    <property type="match status" value="1"/>
</dbReference>
<sequence>MTIRFADVQVGDSIPDLAKPPIDRTQLALFAGASGDHNPIHLDDEQARSGGLPGVIAHGMLSMAFLGQVLTGWVPQSAIRSFSARFTAMAFPGDTITCKGVVTAKTQENGENVVDLDLAAVNQDGKQTLAGSARIALPA</sequence>